<feature type="chain" id="PRO_5003861547" description="DUF3016 domain-containing protein" evidence="1">
    <location>
        <begin position="23"/>
        <end position="167"/>
    </location>
</feature>
<dbReference type="EMBL" id="AMRG01000005">
    <property type="protein sequence ID" value="EKE84556.1"/>
    <property type="molecule type" value="Genomic_DNA"/>
</dbReference>
<evidence type="ECO:0000256" key="1">
    <source>
        <dbReference type="SAM" id="SignalP"/>
    </source>
</evidence>
<keyword evidence="1" id="KW-0732">Signal</keyword>
<feature type="signal peptide" evidence="1">
    <location>
        <begin position="1"/>
        <end position="22"/>
    </location>
</feature>
<evidence type="ECO:0000313" key="3">
    <source>
        <dbReference type="Proteomes" id="UP000014115"/>
    </source>
</evidence>
<dbReference type="InterPro" id="IPR021557">
    <property type="entry name" value="DUF3016"/>
</dbReference>
<proteinExistence type="predicted"/>
<dbReference type="Proteomes" id="UP000014115">
    <property type="component" value="Unassembled WGS sequence"/>
</dbReference>
<reference evidence="2 3" key="1">
    <citation type="journal article" date="2012" name="J. Bacteriol.">
        <title>Genome Sequence of Idiomarina xiamenensis Type Strain 10-D-4.</title>
        <authorList>
            <person name="Lai Q."/>
            <person name="Wang L."/>
            <person name="Wang W."/>
            <person name="Shao Z."/>
        </authorList>
    </citation>
    <scope>NUCLEOTIDE SEQUENCE [LARGE SCALE GENOMIC DNA]</scope>
    <source>
        <strain evidence="2 3">10-D-4</strain>
    </source>
</reference>
<dbReference type="RefSeq" id="WP_008488309.1">
    <property type="nucleotide sequence ID" value="NZ_AMRG01000005.1"/>
</dbReference>
<accession>K2JM30</accession>
<keyword evidence="3" id="KW-1185">Reference proteome</keyword>
<dbReference type="eggNOG" id="ENOG50331S4">
    <property type="taxonomic scope" value="Bacteria"/>
</dbReference>
<dbReference type="PATRIC" id="fig|740709.3.peg.1184"/>
<dbReference type="Pfam" id="PF11454">
    <property type="entry name" value="DUF3016"/>
    <property type="match status" value="1"/>
</dbReference>
<evidence type="ECO:0008006" key="4">
    <source>
        <dbReference type="Google" id="ProtNLM"/>
    </source>
</evidence>
<sequence>MSVSKLTALAILLSGAAWQASAATAEVTWSNVDNYSDIRAANENQQKFEQRIKDRLTEHFQELAAKLPESQKLTVNVTNLDLVGRVEPTYGHSGAGELRIVKRVDFPKINFTYALADAQGNQVSGGDVVLKDMGFDFGSAQARISRDDLYFEKRMIDEWFQKNLQQG</sequence>
<evidence type="ECO:0000313" key="2">
    <source>
        <dbReference type="EMBL" id="EKE84556.1"/>
    </source>
</evidence>
<dbReference type="OrthoDB" id="195620at2"/>
<organism evidence="2 3">
    <name type="scientific">Idiomarina xiamenensis 10-D-4</name>
    <dbReference type="NCBI Taxonomy" id="740709"/>
    <lineage>
        <taxon>Bacteria</taxon>
        <taxon>Pseudomonadati</taxon>
        <taxon>Pseudomonadota</taxon>
        <taxon>Gammaproteobacteria</taxon>
        <taxon>Alteromonadales</taxon>
        <taxon>Idiomarinaceae</taxon>
        <taxon>Idiomarina</taxon>
    </lineage>
</organism>
<comment type="caution">
    <text evidence="2">The sequence shown here is derived from an EMBL/GenBank/DDBJ whole genome shotgun (WGS) entry which is preliminary data.</text>
</comment>
<gene>
    <name evidence="2" type="ORF">A10D4_05792</name>
</gene>
<name>K2JM30_9GAMM</name>
<protein>
    <recommendedName>
        <fullName evidence="4">DUF3016 domain-containing protein</fullName>
    </recommendedName>
</protein>
<dbReference type="STRING" id="740709.A10D4_05792"/>
<dbReference type="AlphaFoldDB" id="K2JM30"/>